<dbReference type="InterPro" id="IPR037171">
    <property type="entry name" value="NagB/RpiA_transferase-like"/>
</dbReference>
<comment type="caution">
    <text evidence="6">The sequence shown here is derived from an EMBL/GenBank/DDBJ whole genome shotgun (WGS) entry which is preliminary data.</text>
</comment>
<dbReference type="InterPro" id="IPR024185">
    <property type="entry name" value="FTHF_cligase-like_sf"/>
</dbReference>
<dbReference type="GO" id="GO:0009396">
    <property type="term" value="P:folic acid-containing compound biosynthetic process"/>
    <property type="evidence" value="ECO:0007669"/>
    <property type="project" value="TreeGrafter"/>
</dbReference>
<keyword evidence="7" id="KW-1185">Reference proteome</keyword>
<dbReference type="Pfam" id="PF01812">
    <property type="entry name" value="5-FTHF_cyc-lig"/>
    <property type="match status" value="1"/>
</dbReference>
<dbReference type="NCBIfam" id="TIGR02727">
    <property type="entry name" value="MTHFS_bact"/>
    <property type="match status" value="1"/>
</dbReference>
<dbReference type="PANTHER" id="PTHR23407">
    <property type="entry name" value="ATPASE INHIBITOR/5-FORMYLTETRAHYDROFOLATE CYCLO-LIGASE"/>
    <property type="match status" value="1"/>
</dbReference>
<evidence type="ECO:0000256" key="5">
    <source>
        <dbReference type="RuleBase" id="RU361279"/>
    </source>
</evidence>
<evidence type="ECO:0000313" key="7">
    <source>
        <dbReference type="Proteomes" id="UP000430222"/>
    </source>
</evidence>
<protein>
    <recommendedName>
        <fullName evidence="5">5-formyltetrahydrofolate cyclo-ligase</fullName>
        <ecNumber evidence="5">6.3.3.2</ecNumber>
    </recommendedName>
</protein>
<evidence type="ECO:0000256" key="2">
    <source>
        <dbReference type="ARBA" id="ARBA00022741"/>
    </source>
</evidence>
<dbReference type="PIRSF" id="PIRSF006806">
    <property type="entry name" value="FTHF_cligase"/>
    <property type="match status" value="1"/>
</dbReference>
<dbReference type="AlphaFoldDB" id="A0A6I2UW05"/>
<proteinExistence type="inferred from homology"/>
<organism evidence="6 7">
    <name type="scientific">Selenomonas montiformis</name>
    <dbReference type="NCBI Taxonomy" id="2652285"/>
    <lineage>
        <taxon>Bacteria</taxon>
        <taxon>Bacillati</taxon>
        <taxon>Bacillota</taxon>
        <taxon>Negativicutes</taxon>
        <taxon>Selenomonadales</taxon>
        <taxon>Selenomonadaceae</taxon>
        <taxon>Selenomonas</taxon>
    </lineage>
</organism>
<comment type="similarity">
    <text evidence="1 5">Belongs to the 5-formyltetrahydrofolate cyclo-ligase family.</text>
</comment>
<gene>
    <name evidence="6" type="ORF">FYJ78_09525</name>
</gene>
<evidence type="ECO:0000256" key="4">
    <source>
        <dbReference type="PIRSR" id="PIRSR006806-1"/>
    </source>
</evidence>
<dbReference type="EMBL" id="VUNL01000010">
    <property type="protein sequence ID" value="MSV25407.1"/>
    <property type="molecule type" value="Genomic_DNA"/>
</dbReference>
<evidence type="ECO:0000313" key="6">
    <source>
        <dbReference type="EMBL" id="MSV25407.1"/>
    </source>
</evidence>
<dbReference type="Gene3D" id="3.40.50.10420">
    <property type="entry name" value="NagB/RpiA/CoA transferase-like"/>
    <property type="match status" value="1"/>
</dbReference>
<keyword evidence="3 4" id="KW-0067">ATP-binding</keyword>
<name>A0A6I2UW05_9FIRM</name>
<comment type="cofactor">
    <cofactor evidence="5">
        <name>Mg(2+)</name>
        <dbReference type="ChEBI" id="CHEBI:18420"/>
    </cofactor>
</comment>
<dbReference type="GO" id="GO:0035999">
    <property type="term" value="P:tetrahydrofolate interconversion"/>
    <property type="evidence" value="ECO:0007669"/>
    <property type="project" value="TreeGrafter"/>
</dbReference>
<dbReference type="GO" id="GO:0030272">
    <property type="term" value="F:5-formyltetrahydrofolate cyclo-ligase activity"/>
    <property type="evidence" value="ECO:0007669"/>
    <property type="project" value="UniProtKB-EC"/>
</dbReference>
<feature type="binding site" evidence="4">
    <location>
        <begin position="151"/>
        <end position="159"/>
    </location>
    <ligand>
        <name>ATP</name>
        <dbReference type="ChEBI" id="CHEBI:30616"/>
    </ligand>
</feature>
<comment type="catalytic activity">
    <reaction evidence="5">
        <text>(6S)-5-formyl-5,6,7,8-tetrahydrofolate + ATP = (6R)-5,10-methenyltetrahydrofolate + ADP + phosphate</text>
        <dbReference type="Rhea" id="RHEA:10488"/>
        <dbReference type="ChEBI" id="CHEBI:30616"/>
        <dbReference type="ChEBI" id="CHEBI:43474"/>
        <dbReference type="ChEBI" id="CHEBI:57455"/>
        <dbReference type="ChEBI" id="CHEBI:57457"/>
        <dbReference type="ChEBI" id="CHEBI:456216"/>
        <dbReference type="EC" id="6.3.3.2"/>
    </reaction>
</comment>
<dbReference type="InterPro" id="IPR002698">
    <property type="entry name" value="FTHF_cligase"/>
</dbReference>
<sequence>MRMFRRTNRRNMGAAAEIQNEKKKLRAAMLAARRNLTASYREKAGRVMIERLCATEWFQQADALFLYASMPDEVPLYPLMARCLAAGKRVGLPWITGPGSMDVVNLPAMDALVPGKFGIQTVDPARRTILPADSIDLIIVPGAAFDDAGNRLGLGAGYYDRFMAERAPQAHRVALAFECQMAARIPVEPHDQRVDCVITEKRMVSDEIWR</sequence>
<evidence type="ECO:0000256" key="3">
    <source>
        <dbReference type="ARBA" id="ARBA00022840"/>
    </source>
</evidence>
<reference evidence="6 7" key="1">
    <citation type="submission" date="2019-08" db="EMBL/GenBank/DDBJ databases">
        <title>In-depth cultivation of the pig gut microbiome towards novel bacterial diversity and tailored functional studies.</title>
        <authorList>
            <person name="Wylensek D."/>
            <person name="Hitch T.C.A."/>
            <person name="Clavel T."/>
        </authorList>
    </citation>
    <scope>NUCLEOTIDE SEQUENCE [LARGE SCALE GENOMIC DNA]</scope>
    <source>
        <strain evidence="7">WCA-380-WT-3B3</strain>
    </source>
</reference>
<dbReference type="EC" id="6.3.3.2" evidence="5"/>
<dbReference type="GO" id="GO:0046872">
    <property type="term" value="F:metal ion binding"/>
    <property type="evidence" value="ECO:0007669"/>
    <property type="project" value="UniProtKB-KW"/>
</dbReference>
<evidence type="ECO:0000256" key="1">
    <source>
        <dbReference type="ARBA" id="ARBA00010638"/>
    </source>
</evidence>
<keyword evidence="6" id="KW-0436">Ligase</keyword>
<dbReference type="Proteomes" id="UP000430222">
    <property type="component" value="Unassembled WGS sequence"/>
</dbReference>
<dbReference type="GO" id="GO:0005524">
    <property type="term" value="F:ATP binding"/>
    <property type="evidence" value="ECO:0007669"/>
    <property type="project" value="UniProtKB-KW"/>
</dbReference>
<dbReference type="PANTHER" id="PTHR23407:SF1">
    <property type="entry name" value="5-FORMYLTETRAHYDROFOLATE CYCLO-LIGASE"/>
    <property type="match status" value="1"/>
</dbReference>
<accession>A0A6I2UW05</accession>
<keyword evidence="2 4" id="KW-0547">Nucleotide-binding</keyword>
<feature type="binding site" evidence="4">
    <location>
        <position position="73"/>
    </location>
    <ligand>
        <name>substrate</name>
    </ligand>
</feature>
<dbReference type="SUPFAM" id="SSF100950">
    <property type="entry name" value="NagB/RpiA/CoA transferase-like"/>
    <property type="match status" value="1"/>
</dbReference>
<keyword evidence="5" id="KW-0479">Metal-binding</keyword>
<keyword evidence="5" id="KW-0460">Magnesium</keyword>
<feature type="binding site" evidence="4">
    <location>
        <begin position="22"/>
        <end position="26"/>
    </location>
    <ligand>
        <name>ATP</name>
        <dbReference type="ChEBI" id="CHEBI:30616"/>
    </ligand>
</feature>